<evidence type="ECO:0000256" key="7">
    <source>
        <dbReference type="ARBA" id="ARBA00022490"/>
    </source>
</evidence>
<evidence type="ECO:0000256" key="3">
    <source>
        <dbReference type="ARBA" id="ARBA00004496"/>
    </source>
</evidence>
<dbReference type="Proteomes" id="UP000503222">
    <property type="component" value="Chromosome"/>
</dbReference>
<dbReference type="InterPro" id="IPR001127">
    <property type="entry name" value="PTS_EIIA_1_perm"/>
</dbReference>
<dbReference type="SUPFAM" id="SSF51621">
    <property type="entry name" value="Phosphoenolpyruvate/pyruvate domain"/>
    <property type="match status" value="1"/>
</dbReference>
<dbReference type="InterPro" id="IPR001020">
    <property type="entry name" value="PTS_HPr_His_P_site"/>
</dbReference>
<evidence type="ECO:0000313" key="16">
    <source>
        <dbReference type="EMBL" id="QIK78583.1"/>
    </source>
</evidence>
<dbReference type="InterPro" id="IPR040442">
    <property type="entry name" value="Pyrv_kinase-like_dom_sf"/>
</dbReference>
<dbReference type="Gene3D" id="2.70.70.10">
    <property type="entry name" value="Glucose Permease (Domain IIA)"/>
    <property type="match status" value="1"/>
</dbReference>
<evidence type="ECO:0000256" key="12">
    <source>
        <dbReference type="ARBA" id="ARBA00022777"/>
    </source>
</evidence>
<keyword evidence="7" id="KW-0963">Cytoplasm</keyword>
<dbReference type="InterPro" id="IPR008731">
    <property type="entry name" value="PTS_EIN"/>
</dbReference>
<dbReference type="Pfam" id="PF00358">
    <property type="entry name" value="PTS_EIIA_1"/>
    <property type="match status" value="1"/>
</dbReference>
<dbReference type="InterPro" id="IPR036637">
    <property type="entry name" value="Phosphohistidine_dom_sf"/>
</dbReference>
<evidence type="ECO:0000256" key="4">
    <source>
        <dbReference type="ARBA" id="ARBA00007837"/>
    </source>
</evidence>
<evidence type="ECO:0000256" key="8">
    <source>
        <dbReference type="ARBA" id="ARBA00022597"/>
    </source>
</evidence>
<dbReference type="GO" id="GO:0005737">
    <property type="term" value="C:cytoplasm"/>
    <property type="evidence" value="ECO:0007669"/>
    <property type="project" value="UniProtKB-SubCell"/>
</dbReference>
<dbReference type="InterPro" id="IPR000032">
    <property type="entry name" value="HPr-like"/>
</dbReference>
<evidence type="ECO:0000256" key="10">
    <source>
        <dbReference type="ARBA" id="ARBA00022683"/>
    </source>
</evidence>
<dbReference type="InterPro" id="IPR023151">
    <property type="entry name" value="PEP_util_CS"/>
</dbReference>
<dbReference type="InterPro" id="IPR015813">
    <property type="entry name" value="Pyrv/PenolPyrv_kinase-like_dom"/>
</dbReference>
<evidence type="ECO:0000259" key="15">
    <source>
        <dbReference type="PROSITE" id="PS51350"/>
    </source>
</evidence>
<sequence length="825" mass="84599">MTDLLLKAPLTGWVRPLAEVDDPVFAEGMMGDGLAIDPLGPELCAPADGEVIAIAPTSHSITLRLANGAELLIHVGLETVALGGRGFAVKTEVGARVSAGDPLIAIDLEAVARGAKSLLTPILLLSEGYEVRPLALNRAVRAGEPLLHLVGSGDDGGLVAASASQISGAVRLQTVVRLAHGIHARPAARIAAALKPFTAEVQIEANGRSGNARSTIALLTLGIGHGADIVISASGEDAHAAAETVKSLIDSGMGELNAAAPRPAEVVPIASGPRFPGVCAAPGLAIGPVVQLIAADADVPADGVGVAAEQARLHGAVDALRDELGKQVEGASGVAFAHRAILEDPELAVAALRHIDAGRSAPYAWRAATREMADQIRRTGDAFLIERIDDLVDVERRLIAKMTGQPEIDATAIPDTAIIIADNLLPSQFMALPADRVGGIVSAGGGPTSHVAILAASAGLPMLVAAGDGILSVPDGTMAILDATAGRFNAAPSAEQVERTRATITAESAIRSDQQQAAAADCIMADGTRIEVFANLGSVEDAARAVEYGAEGCGLLRTEFLFLDRPAAPTFEEQRDVYRSIAQALGGRPLIVRTLDIGGDKPVPYLDQPAEENPALGRRGVRLSLARPDLLSTQLRAILASVPANQCRIMVPMIVDVAELRAVRALLAEAQAAAGSEDHVPLGVMIETPSAAVLADSLAEEADFLSVGTNDLSQYALAVDRGNQAVAGMVDALHPAVLRLIAQAAQGAATKGKWLGICGGLASEPRAAPLLIGLGATELSAVPAAVPEVKAAVRNLTTADCRALAEQALSLGTAAEVRTLLAEKS</sequence>
<dbReference type="PRINTS" id="PR00107">
    <property type="entry name" value="PHOSPHOCPHPR"/>
</dbReference>
<dbReference type="AlphaFoldDB" id="A0A6G7YPB4"/>
<dbReference type="PANTHER" id="PTHR46244">
    <property type="entry name" value="PHOSPHOENOLPYRUVATE-PROTEIN PHOSPHOTRANSFERASE"/>
    <property type="match status" value="1"/>
</dbReference>
<dbReference type="Pfam" id="PF02896">
    <property type="entry name" value="PEP-utilizers_C"/>
    <property type="match status" value="1"/>
</dbReference>
<dbReference type="EMBL" id="CP049869">
    <property type="protein sequence ID" value="QIK78583.1"/>
    <property type="molecule type" value="Genomic_DNA"/>
</dbReference>
<keyword evidence="12" id="KW-0418">Kinase</keyword>
<proteinExistence type="inferred from homology"/>
<dbReference type="Gene3D" id="3.20.20.60">
    <property type="entry name" value="Phosphoenolpyruvate-binding domains"/>
    <property type="match status" value="1"/>
</dbReference>
<comment type="subcellular location">
    <subcellularLocation>
        <location evidence="3">Cytoplasm</location>
    </subcellularLocation>
</comment>
<protein>
    <recommendedName>
        <fullName evidence="5">phosphoenolpyruvate--protein phosphotransferase</fullName>
        <ecNumber evidence="5">2.7.3.9</ecNumber>
    </recommendedName>
</protein>
<evidence type="ECO:0000256" key="6">
    <source>
        <dbReference type="ARBA" id="ARBA00022448"/>
    </source>
</evidence>
<evidence type="ECO:0000256" key="13">
    <source>
        <dbReference type="ARBA" id="ARBA00022842"/>
    </source>
</evidence>
<gene>
    <name evidence="16" type="primary">ptsP</name>
    <name evidence="16" type="ORF">G7077_06430</name>
</gene>
<dbReference type="SUPFAM" id="SSF47831">
    <property type="entry name" value="Enzyme I of the PEP:sugar phosphotransferase system HPr-binding (sub)domain"/>
    <property type="match status" value="1"/>
</dbReference>
<dbReference type="InterPro" id="IPR036618">
    <property type="entry name" value="PtsI_HPr-bd_sf"/>
</dbReference>
<dbReference type="InterPro" id="IPR000121">
    <property type="entry name" value="PEP_util_C"/>
</dbReference>
<dbReference type="GO" id="GO:0008965">
    <property type="term" value="F:phosphoenolpyruvate-protein phosphotransferase activity"/>
    <property type="evidence" value="ECO:0007669"/>
    <property type="project" value="UniProtKB-EC"/>
</dbReference>
<dbReference type="Gene3D" id="3.50.30.10">
    <property type="entry name" value="Phosphohistidine domain"/>
    <property type="match status" value="1"/>
</dbReference>
<reference evidence="16 17" key="1">
    <citation type="submission" date="2020-03" db="EMBL/GenBank/DDBJ databases">
        <title>Sphingomonas sp. nov., isolated from fish.</title>
        <authorList>
            <person name="Hyun D.-W."/>
            <person name="Bae J.-W."/>
        </authorList>
    </citation>
    <scope>NUCLEOTIDE SEQUENCE [LARGE SCALE GENOMIC DNA]</scope>
    <source>
        <strain evidence="16 17">HDW15B</strain>
    </source>
</reference>
<dbReference type="PROSITE" id="PS00369">
    <property type="entry name" value="PTS_HPR_HIS"/>
    <property type="match status" value="1"/>
</dbReference>
<dbReference type="NCBIfam" id="TIGR00830">
    <property type="entry name" value="PTBA"/>
    <property type="match status" value="1"/>
</dbReference>
<dbReference type="SUPFAM" id="SSF51261">
    <property type="entry name" value="Duplicated hybrid motif"/>
    <property type="match status" value="1"/>
</dbReference>
<evidence type="ECO:0000256" key="1">
    <source>
        <dbReference type="ARBA" id="ARBA00000683"/>
    </source>
</evidence>
<dbReference type="KEGG" id="spii:G7077_06430"/>
<keyword evidence="10" id="KW-0598">Phosphotransferase system</keyword>
<dbReference type="InterPro" id="IPR008279">
    <property type="entry name" value="PEP-util_enz_mobile_dom"/>
</dbReference>
<keyword evidence="13" id="KW-0460">Magnesium</keyword>
<evidence type="ECO:0000259" key="14">
    <source>
        <dbReference type="PROSITE" id="PS51093"/>
    </source>
</evidence>
<dbReference type="Gene3D" id="3.30.1340.10">
    <property type="entry name" value="HPr-like"/>
    <property type="match status" value="1"/>
</dbReference>
<accession>A0A6G7YPB4</accession>
<dbReference type="PROSITE" id="PS00742">
    <property type="entry name" value="PEP_ENZYMES_2"/>
    <property type="match status" value="1"/>
</dbReference>
<keyword evidence="6" id="KW-0813">Transport</keyword>
<dbReference type="SUPFAM" id="SSF55594">
    <property type="entry name" value="HPr-like"/>
    <property type="match status" value="1"/>
</dbReference>
<evidence type="ECO:0000256" key="2">
    <source>
        <dbReference type="ARBA" id="ARBA00001946"/>
    </source>
</evidence>
<dbReference type="Gene3D" id="1.10.274.10">
    <property type="entry name" value="PtsI, HPr-binding domain"/>
    <property type="match status" value="1"/>
</dbReference>
<dbReference type="InterPro" id="IPR050499">
    <property type="entry name" value="PEP-utilizing_PTS_enzyme"/>
</dbReference>
<comment type="similarity">
    <text evidence="4">Belongs to the PEP-utilizing enzyme family.</text>
</comment>
<dbReference type="GO" id="GO:0046872">
    <property type="term" value="F:metal ion binding"/>
    <property type="evidence" value="ECO:0007669"/>
    <property type="project" value="UniProtKB-KW"/>
</dbReference>
<evidence type="ECO:0000313" key="17">
    <source>
        <dbReference type="Proteomes" id="UP000503222"/>
    </source>
</evidence>
<evidence type="ECO:0000256" key="9">
    <source>
        <dbReference type="ARBA" id="ARBA00022679"/>
    </source>
</evidence>
<keyword evidence="17" id="KW-1185">Reference proteome</keyword>
<name>A0A6G7YPB4_9SPHN</name>
<keyword evidence="16" id="KW-0670">Pyruvate</keyword>
<comment type="catalytic activity">
    <reaction evidence="1">
        <text>L-histidyl-[protein] + phosphoenolpyruvate = N(pros)-phospho-L-histidyl-[protein] + pyruvate</text>
        <dbReference type="Rhea" id="RHEA:23880"/>
        <dbReference type="Rhea" id="RHEA-COMP:9745"/>
        <dbReference type="Rhea" id="RHEA-COMP:9746"/>
        <dbReference type="ChEBI" id="CHEBI:15361"/>
        <dbReference type="ChEBI" id="CHEBI:29979"/>
        <dbReference type="ChEBI" id="CHEBI:58702"/>
        <dbReference type="ChEBI" id="CHEBI:64837"/>
        <dbReference type="EC" id="2.7.3.9"/>
    </reaction>
</comment>
<dbReference type="NCBIfam" id="TIGR01003">
    <property type="entry name" value="PTS_HPr_family"/>
    <property type="match status" value="1"/>
</dbReference>
<dbReference type="CDD" id="cd00367">
    <property type="entry name" value="PTS-HPr_like"/>
    <property type="match status" value="1"/>
</dbReference>
<dbReference type="RefSeq" id="WP_166410976.1">
    <property type="nucleotide sequence ID" value="NZ_CP049869.1"/>
</dbReference>
<dbReference type="GO" id="GO:0016301">
    <property type="term" value="F:kinase activity"/>
    <property type="evidence" value="ECO:0007669"/>
    <property type="project" value="UniProtKB-KW"/>
</dbReference>
<dbReference type="InterPro" id="IPR035895">
    <property type="entry name" value="HPr-like_sf"/>
</dbReference>
<dbReference type="Pfam" id="PF00381">
    <property type="entry name" value="PTS-HPr"/>
    <property type="match status" value="1"/>
</dbReference>
<keyword evidence="8" id="KW-0762">Sugar transport</keyword>
<dbReference type="InterPro" id="IPR006318">
    <property type="entry name" value="PTS_EI-like"/>
</dbReference>
<dbReference type="Pfam" id="PF00391">
    <property type="entry name" value="PEP-utilizers"/>
    <property type="match status" value="1"/>
</dbReference>
<evidence type="ECO:0000256" key="11">
    <source>
        <dbReference type="ARBA" id="ARBA00022723"/>
    </source>
</evidence>
<keyword evidence="9 16" id="KW-0808">Transferase</keyword>
<dbReference type="PANTHER" id="PTHR46244:SF6">
    <property type="entry name" value="PHOSPHOENOLPYRUVATE-PROTEIN PHOSPHOTRANSFERASE"/>
    <property type="match status" value="1"/>
</dbReference>
<dbReference type="EC" id="2.7.3.9" evidence="5"/>
<evidence type="ECO:0000256" key="5">
    <source>
        <dbReference type="ARBA" id="ARBA00012232"/>
    </source>
</evidence>
<dbReference type="PROSITE" id="PS00371">
    <property type="entry name" value="PTS_EIIA_TYPE_1_HIS"/>
    <property type="match status" value="1"/>
</dbReference>
<dbReference type="SUPFAM" id="SSF52009">
    <property type="entry name" value="Phosphohistidine domain"/>
    <property type="match status" value="1"/>
</dbReference>
<feature type="domain" description="HPr" evidence="15">
    <location>
        <begin position="169"/>
        <end position="256"/>
    </location>
</feature>
<dbReference type="PRINTS" id="PR01736">
    <property type="entry name" value="PHPHTRNFRASE"/>
</dbReference>
<comment type="cofactor">
    <cofactor evidence="2">
        <name>Mg(2+)</name>
        <dbReference type="ChEBI" id="CHEBI:18420"/>
    </cofactor>
</comment>
<dbReference type="InterPro" id="IPR011055">
    <property type="entry name" value="Dup_hybrid_motif"/>
</dbReference>
<dbReference type="PROSITE" id="PS51350">
    <property type="entry name" value="PTS_HPR_DOM"/>
    <property type="match status" value="1"/>
</dbReference>
<dbReference type="NCBIfam" id="TIGR01417">
    <property type="entry name" value="PTS_I_fam"/>
    <property type="match status" value="1"/>
</dbReference>
<keyword evidence="11" id="KW-0479">Metal-binding</keyword>
<dbReference type="Pfam" id="PF05524">
    <property type="entry name" value="PEP-utilisers_N"/>
    <property type="match status" value="1"/>
</dbReference>
<feature type="domain" description="PTS EIIA type-1" evidence="14">
    <location>
        <begin position="22"/>
        <end position="126"/>
    </location>
</feature>
<dbReference type="GO" id="GO:0009401">
    <property type="term" value="P:phosphoenolpyruvate-dependent sugar phosphotransferase system"/>
    <property type="evidence" value="ECO:0007669"/>
    <property type="project" value="UniProtKB-KW"/>
</dbReference>
<organism evidence="16 17">
    <name type="scientific">Sphingomonas piscis</name>
    <dbReference type="NCBI Taxonomy" id="2714943"/>
    <lineage>
        <taxon>Bacteria</taxon>
        <taxon>Pseudomonadati</taxon>
        <taxon>Pseudomonadota</taxon>
        <taxon>Alphaproteobacteria</taxon>
        <taxon>Sphingomonadales</taxon>
        <taxon>Sphingomonadaceae</taxon>
        <taxon>Sphingomonas</taxon>
    </lineage>
</organism>
<dbReference type="PROSITE" id="PS51093">
    <property type="entry name" value="PTS_EIIA_TYPE_1"/>
    <property type="match status" value="1"/>
</dbReference>